<dbReference type="Proteomes" id="UP000054776">
    <property type="component" value="Unassembled WGS sequence"/>
</dbReference>
<name>A0A0V1BXH5_TRISP</name>
<gene>
    <name evidence="1" type="ORF">T01_9245</name>
</gene>
<proteinExistence type="predicted"/>
<evidence type="ECO:0000313" key="2">
    <source>
        <dbReference type="Proteomes" id="UP000054776"/>
    </source>
</evidence>
<reference evidence="1 2" key="1">
    <citation type="submission" date="2015-01" db="EMBL/GenBank/DDBJ databases">
        <title>Evolution of Trichinella species and genotypes.</title>
        <authorList>
            <person name="Korhonen P.K."/>
            <person name="Edoardo P."/>
            <person name="Giuseppe L.R."/>
            <person name="Gasser R.B."/>
        </authorList>
    </citation>
    <scope>NUCLEOTIDE SEQUENCE [LARGE SCALE GENOMIC DNA]</scope>
    <source>
        <strain evidence="1">ISS3</strain>
    </source>
</reference>
<dbReference type="AlphaFoldDB" id="A0A0V1BXH5"/>
<protein>
    <submittedName>
        <fullName evidence="1">Uncharacterized protein</fullName>
    </submittedName>
</protein>
<comment type="caution">
    <text evidence="1">The sequence shown here is derived from an EMBL/GenBank/DDBJ whole genome shotgun (WGS) entry which is preliminary data.</text>
</comment>
<sequence length="133" mass="15111">MSSANKITLIPDCTLLNNSEKAKTYHRRKAFFRSVELECTKCIRNASRIPIIIFKSTGNHLLLPFAQKHEEAFLSIAYQQSVVDGKTNGYATMFFEFHACSLSEMFRVTDRIAVDDIPGVLQYFDDILPTAVE</sequence>
<accession>A0A0V1BXH5</accession>
<dbReference type="EMBL" id="JYDH01000007">
    <property type="protein sequence ID" value="KRY41687.1"/>
    <property type="molecule type" value="Genomic_DNA"/>
</dbReference>
<organism evidence="1 2">
    <name type="scientific">Trichinella spiralis</name>
    <name type="common">Trichina worm</name>
    <dbReference type="NCBI Taxonomy" id="6334"/>
    <lineage>
        <taxon>Eukaryota</taxon>
        <taxon>Metazoa</taxon>
        <taxon>Ecdysozoa</taxon>
        <taxon>Nematoda</taxon>
        <taxon>Enoplea</taxon>
        <taxon>Dorylaimia</taxon>
        <taxon>Trichinellida</taxon>
        <taxon>Trichinellidae</taxon>
        <taxon>Trichinella</taxon>
    </lineage>
</organism>
<keyword evidence="2" id="KW-1185">Reference proteome</keyword>
<evidence type="ECO:0000313" key="1">
    <source>
        <dbReference type="EMBL" id="KRY41687.1"/>
    </source>
</evidence>
<dbReference type="InParanoid" id="A0A0V1BXH5"/>